<name>A0A0E9RTV9_ANGAN</name>
<organism evidence="1">
    <name type="scientific">Anguilla anguilla</name>
    <name type="common">European freshwater eel</name>
    <name type="synonym">Muraena anguilla</name>
    <dbReference type="NCBI Taxonomy" id="7936"/>
    <lineage>
        <taxon>Eukaryota</taxon>
        <taxon>Metazoa</taxon>
        <taxon>Chordata</taxon>
        <taxon>Craniata</taxon>
        <taxon>Vertebrata</taxon>
        <taxon>Euteleostomi</taxon>
        <taxon>Actinopterygii</taxon>
        <taxon>Neopterygii</taxon>
        <taxon>Teleostei</taxon>
        <taxon>Anguilliformes</taxon>
        <taxon>Anguillidae</taxon>
        <taxon>Anguilla</taxon>
    </lineage>
</organism>
<dbReference type="AlphaFoldDB" id="A0A0E9RTV9"/>
<reference evidence="1" key="2">
    <citation type="journal article" date="2015" name="Fish Shellfish Immunol.">
        <title>Early steps in the European eel (Anguilla anguilla)-Vibrio vulnificus interaction in the gills: Role of the RtxA13 toxin.</title>
        <authorList>
            <person name="Callol A."/>
            <person name="Pajuelo D."/>
            <person name="Ebbesson L."/>
            <person name="Teles M."/>
            <person name="MacKenzie S."/>
            <person name="Amaro C."/>
        </authorList>
    </citation>
    <scope>NUCLEOTIDE SEQUENCE</scope>
</reference>
<sequence>MYSYFLFLFFFPFCIRKS</sequence>
<protein>
    <submittedName>
        <fullName evidence="1">Uncharacterized protein</fullName>
    </submittedName>
</protein>
<proteinExistence type="predicted"/>
<reference evidence="1" key="1">
    <citation type="submission" date="2014-11" db="EMBL/GenBank/DDBJ databases">
        <authorList>
            <person name="Amaro Gonzalez C."/>
        </authorList>
    </citation>
    <scope>NUCLEOTIDE SEQUENCE</scope>
</reference>
<accession>A0A0E9RTV9</accession>
<dbReference type="EMBL" id="GBXM01076692">
    <property type="protein sequence ID" value="JAH31885.1"/>
    <property type="molecule type" value="Transcribed_RNA"/>
</dbReference>
<evidence type="ECO:0000313" key="1">
    <source>
        <dbReference type="EMBL" id="JAH31885.1"/>
    </source>
</evidence>